<proteinExistence type="predicted"/>
<dbReference type="InterPro" id="IPR011010">
    <property type="entry name" value="DNA_brk_join_enz"/>
</dbReference>
<protein>
    <recommendedName>
        <fullName evidence="4">Tyr recombinase domain-containing protein</fullName>
    </recommendedName>
</protein>
<dbReference type="eggNOG" id="COG0582">
    <property type="taxonomic scope" value="Bacteria"/>
</dbReference>
<dbReference type="STRING" id="1123237.Salmuc_02158"/>
<dbReference type="GO" id="GO:0015074">
    <property type="term" value="P:DNA integration"/>
    <property type="evidence" value="ECO:0007669"/>
    <property type="project" value="InterPro"/>
</dbReference>
<evidence type="ECO:0000313" key="2">
    <source>
        <dbReference type="EMBL" id="EPX83550.1"/>
    </source>
</evidence>
<dbReference type="AlphaFoldDB" id="S9S007"/>
<dbReference type="RefSeq" id="WP_020038376.1">
    <property type="nucleotide sequence ID" value="NZ_KE557274.1"/>
</dbReference>
<evidence type="ECO:0000256" key="1">
    <source>
        <dbReference type="ARBA" id="ARBA00023172"/>
    </source>
</evidence>
<evidence type="ECO:0008006" key="4">
    <source>
        <dbReference type="Google" id="ProtNLM"/>
    </source>
</evidence>
<keyword evidence="3" id="KW-1185">Reference proteome</keyword>
<dbReference type="GO" id="GO:0003677">
    <property type="term" value="F:DNA binding"/>
    <property type="evidence" value="ECO:0007669"/>
    <property type="project" value="InterPro"/>
</dbReference>
<dbReference type="InterPro" id="IPR013762">
    <property type="entry name" value="Integrase-like_cat_sf"/>
</dbReference>
<keyword evidence="1" id="KW-0233">DNA recombination</keyword>
<dbReference type="OrthoDB" id="67979at2"/>
<dbReference type="Proteomes" id="UP000015347">
    <property type="component" value="Unassembled WGS sequence"/>
</dbReference>
<gene>
    <name evidence="2" type="ORF">Salmuc_02158</name>
</gene>
<dbReference type="HOGENOM" id="CLU_1214107_0_0_5"/>
<sequence>MEMARSVGKSRRIKERTVNGIRILSDLDVDNMLTVASKTRYPIRNRAIILLGTDAGLTPREMSFLKRYHVYGDDDLLGEAIDLRAKPGVYLTSRVIPMAREGRLWNALHSLLENAPAVPGDPLIISERAVDGGGATKDPGSKPLRAMRRDSISYVYWKIMEKAGIANASALTARATFIVRACRQATEDRLSLRSVQEMTGLRSLESVQRLLESSQSDQETIIRDLFGN</sequence>
<organism evidence="2 3">
    <name type="scientific">Salipiger mucosus DSM 16094</name>
    <dbReference type="NCBI Taxonomy" id="1123237"/>
    <lineage>
        <taxon>Bacteria</taxon>
        <taxon>Pseudomonadati</taxon>
        <taxon>Pseudomonadota</taxon>
        <taxon>Alphaproteobacteria</taxon>
        <taxon>Rhodobacterales</taxon>
        <taxon>Roseobacteraceae</taxon>
        <taxon>Salipiger</taxon>
    </lineage>
</organism>
<dbReference type="Gene3D" id="1.10.443.10">
    <property type="entry name" value="Intergrase catalytic core"/>
    <property type="match status" value="1"/>
</dbReference>
<accession>S9S007</accession>
<comment type="caution">
    <text evidence="2">The sequence shown here is derived from an EMBL/GenBank/DDBJ whole genome shotgun (WGS) entry which is preliminary data.</text>
</comment>
<evidence type="ECO:0000313" key="3">
    <source>
        <dbReference type="Proteomes" id="UP000015347"/>
    </source>
</evidence>
<dbReference type="SUPFAM" id="SSF56349">
    <property type="entry name" value="DNA breaking-rejoining enzymes"/>
    <property type="match status" value="1"/>
</dbReference>
<name>S9S007_9RHOB</name>
<dbReference type="GO" id="GO:0006310">
    <property type="term" value="P:DNA recombination"/>
    <property type="evidence" value="ECO:0007669"/>
    <property type="project" value="UniProtKB-KW"/>
</dbReference>
<reference evidence="3" key="1">
    <citation type="journal article" date="2014" name="Stand. Genomic Sci.">
        <title>Genome sequence of the exopolysaccharide-producing Salipiger mucosus type strain (DSM 16094(T)), a moderately halophilic member of the Roseobacter clade.</title>
        <authorList>
            <person name="Riedel T."/>
            <person name="Spring S."/>
            <person name="Fiebig A."/>
            <person name="Petersen J."/>
            <person name="Kyrpides N.C."/>
            <person name="Goker M."/>
            <person name="Klenk H.P."/>
        </authorList>
    </citation>
    <scope>NUCLEOTIDE SEQUENCE [LARGE SCALE GENOMIC DNA]</scope>
    <source>
        <strain evidence="3">DSM 16094</strain>
    </source>
</reference>
<dbReference type="EMBL" id="APVH01000015">
    <property type="protein sequence ID" value="EPX83550.1"/>
    <property type="molecule type" value="Genomic_DNA"/>
</dbReference>